<dbReference type="InterPro" id="IPR027417">
    <property type="entry name" value="P-loop_NTPase"/>
</dbReference>
<dbReference type="Pfam" id="PF00005">
    <property type="entry name" value="ABC_tran"/>
    <property type="match status" value="1"/>
</dbReference>
<dbReference type="AlphaFoldDB" id="A0A0J7ZBB2"/>
<keyword evidence="6" id="KW-0472">Membrane</keyword>
<dbReference type="InterPro" id="IPR003593">
    <property type="entry name" value="AAA+_ATPase"/>
</dbReference>
<protein>
    <recommendedName>
        <fullName evidence="7">ABC-type polar-amino-acid transporter</fullName>
        <ecNumber evidence="7">7.4.2.1</ecNumber>
    </recommendedName>
</protein>
<evidence type="ECO:0000313" key="11">
    <source>
        <dbReference type="Proteomes" id="UP000037432"/>
    </source>
</evidence>
<dbReference type="PROSITE" id="PS00211">
    <property type="entry name" value="ABC_TRANSPORTER_1"/>
    <property type="match status" value="1"/>
</dbReference>
<dbReference type="PATRIC" id="fig|1938.3.peg.2009"/>
<dbReference type="GO" id="GO:0005886">
    <property type="term" value="C:plasma membrane"/>
    <property type="evidence" value="ECO:0007669"/>
    <property type="project" value="UniProtKB-SubCell"/>
</dbReference>
<dbReference type="EC" id="7.4.2.1" evidence="7"/>
<name>A0A0J7ZBB2_STRVR</name>
<evidence type="ECO:0000259" key="9">
    <source>
        <dbReference type="PROSITE" id="PS50893"/>
    </source>
</evidence>
<dbReference type="SUPFAM" id="SSF52540">
    <property type="entry name" value="P-loop containing nucleoside triphosphate hydrolases"/>
    <property type="match status" value="1"/>
</dbReference>
<dbReference type="EMBL" id="LFNT01000020">
    <property type="protein sequence ID" value="KMS73386.1"/>
    <property type="molecule type" value="Genomic_DNA"/>
</dbReference>
<evidence type="ECO:0000313" key="10">
    <source>
        <dbReference type="EMBL" id="KMS73386.1"/>
    </source>
</evidence>
<proteinExistence type="predicted"/>
<evidence type="ECO:0000256" key="4">
    <source>
        <dbReference type="ARBA" id="ARBA00022741"/>
    </source>
</evidence>
<dbReference type="GO" id="GO:0016887">
    <property type="term" value="F:ATP hydrolysis activity"/>
    <property type="evidence" value="ECO:0007669"/>
    <property type="project" value="InterPro"/>
</dbReference>
<dbReference type="GO" id="GO:0005524">
    <property type="term" value="F:ATP binding"/>
    <property type="evidence" value="ECO:0007669"/>
    <property type="project" value="UniProtKB-KW"/>
</dbReference>
<dbReference type="RefSeq" id="WP_048582518.1">
    <property type="nucleotide sequence ID" value="NZ_LFNT01000020.1"/>
</dbReference>
<dbReference type="FunFam" id="3.40.50.300:FF:000020">
    <property type="entry name" value="Amino acid ABC transporter ATP-binding component"/>
    <property type="match status" value="1"/>
</dbReference>
<dbReference type="PIRSF" id="PIRSF039085">
    <property type="entry name" value="ABC_ATPase_HisP"/>
    <property type="match status" value="1"/>
</dbReference>
<evidence type="ECO:0000256" key="8">
    <source>
        <dbReference type="ARBA" id="ARBA00047624"/>
    </source>
</evidence>
<dbReference type="GO" id="GO:0015426">
    <property type="term" value="F:ATPase-coupled polar amino acid-transporter activity"/>
    <property type="evidence" value="ECO:0007669"/>
    <property type="project" value="UniProtKB-EC"/>
</dbReference>
<dbReference type="InterPro" id="IPR050086">
    <property type="entry name" value="MetN_ABC_transporter-like"/>
</dbReference>
<dbReference type="InterPro" id="IPR030679">
    <property type="entry name" value="ABC_ATPase_HisP-typ"/>
</dbReference>
<comment type="caution">
    <text evidence="10">The sequence shown here is derived from an EMBL/GenBank/DDBJ whole genome shotgun (WGS) entry which is preliminary data.</text>
</comment>
<comment type="subcellular location">
    <subcellularLocation>
        <location evidence="1">Cell membrane</location>
        <topology evidence="1">Peripheral membrane protein</topology>
    </subcellularLocation>
</comment>
<dbReference type="CDD" id="cd03262">
    <property type="entry name" value="ABC_HisP_GlnQ"/>
    <property type="match status" value="1"/>
</dbReference>
<feature type="domain" description="ABC transporter" evidence="9">
    <location>
        <begin position="5"/>
        <end position="249"/>
    </location>
</feature>
<dbReference type="PANTHER" id="PTHR43166">
    <property type="entry name" value="AMINO ACID IMPORT ATP-BINDING PROTEIN"/>
    <property type="match status" value="1"/>
</dbReference>
<evidence type="ECO:0000256" key="5">
    <source>
        <dbReference type="ARBA" id="ARBA00022840"/>
    </source>
</evidence>
<keyword evidence="4" id="KW-0547">Nucleotide-binding</keyword>
<evidence type="ECO:0000256" key="7">
    <source>
        <dbReference type="ARBA" id="ARBA00038850"/>
    </source>
</evidence>
<organism evidence="10 11">
    <name type="scientific">Streptomyces viridochromogenes</name>
    <dbReference type="NCBI Taxonomy" id="1938"/>
    <lineage>
        <taxon>Bacteria</taxon>
        <taxon>Bacillati</taxon>
        <taxon>Actinomycetota</taxon>
        <taxon>Actinomycetes</taxon>
        <taxon>Kitasatosporales</taxon>
        <taxon>Streptomycetaceae</taxon>
        <taxon>Streptomyces</taxon>
    </lineage>
</organism>
<dbReference type="InterPro" id="IPR003439">
    <property type="entry name" value="ABC_transporter-like_ATP-bd"/>
</dbReference>
<keyword evidence="5 10" id="KW-0067">ATP-binding</keyword>
<sequence>MTAMVQARGLSKSFGPLTVLDGLDFDVERGEVVCLLGPSGSGKSTLLRCVNRLERPDAGVISVDGEIIGFRRSGDQLHELRGKELARQRSNIGMVFQNFNLFPHRTILDNVLEGACVVKKEPRATAREHALRLLDRVGLTGKVGAYPGQLSGGQQQRVAIARALAMRPKVMLFDEPTSALDPELVGEVLAVMKDLACDGMTMIVVTHEIGFAREVADRVIFMDGGVIVEQGPPHQVIDRPRVERTRSFLARVA</sequence>
<gene>
    <name evidence="10" type="ORF">ACM01_19325</name>
</gene>
<keyword evidence="2" id="KW-0813">Transport</keyword>
<evidence type="ECO:0000256" key="3">
    <source>
        <dbReference type="ARBA" id="ARBA00022475"/>
    </source>
</evidence>
<evidence type="ECO:0000256" key="2">
    <source>
        <dbReference type="ARBA" id="ARBA00022448"/>
    </source>
</evidence>
<dbReference type="Proteomes" id="UP000037432">
    <property type="component" value="Unassembled WGS sequence"/>
</dbReference>
<evidence type="ECO:0000256" key="1">
    <source>
        <dbReference type="ARBA" id="ARBA00004202"/>
    </source>
</evidence>
<dbReference type="PANTHER" id="PTHR43166:SF35">
    <property type="entry name" value="L-CYSTINE IMPORT ATP-BINDING PROTEIN TCYN"/>
    <property type="match status" value="1"/>
</dbReference>
<dbReference type="InterPro" id="IPR017871">
    <property type="entry name" value="ABC_transporter-like_CS"/>
</dbReference>
<evidence type="ECO:0000256" key="6">
    <source>
        <dbReference type="ARBA" id="ARBA00023136"/>
    </source>
</evidence>
<keyword evidence="3" id="KW-1003">Cell membrane</keyword>
<accession>A0A0J7ZBB2</accession>
<dbReference type="Gene3D" id="3.40.50.300">
    <property type="entry name" value="P-loop containing nucleotide triphosphate hydrolases"/>
    <property type="match status" value="1"/>
</dbReference>
<reference evidence="10 11" key="1">
    <citation type="submission" date="2015-06" db="EMBL/GenBank/DDBJ databases">
        <authorList>
            <person name="Ju K.-S."/>
            <person name="Doroghazi J.R."/>
            <person name="Metcalf W.W."/>
        </authorList>
    </citation>
    <scope>NUCLEOTIDE SEQUENCE [LARGE SCALE GENOMIC DNA]</scope>
    <source>
        <strain evidence="10 11">NRRL 3414</strain>
    </source>
</reference>
<dbReference type="SMART" id="SM00382">
    <property type="entry name" value="AAA"/>
    <property type="match status" value="1"/>
</dbReference>
<dbReference type="PROSITE" id="PS50893">
    <property type="entry name" value="ABC_TRANSPORTER_2"/>
    <property type="match status" value="1"/>
</dbReference>
<comment type="catalytic activity">
    <reaction evidence="8">
        <text>a polar amino acid(out) + ATP + H2O = a polar amino acid(in) + ADP + phosphate + H(+)</text>
        <dbReference type="Rhea" id="RHEA:14673"/>
        <dbReference type="ChEBI" id="CHEBI:15377"/>
        <dbReference type="ChEBI" id="CHEBI:15378"/>
        <dbReference type="ChEBI" id="CHEBI:30616"/>
        <dbReference type="ChEBI" id="CHEBI:43474"/>
        <dbReference type="ChEBI" id="CHEBI:62031"/>
        <dbReference type="ChEBI" id="CHEBI:456216"/>
        <dbReference type="EC" id="7.4.2.1"/>
    </reaction>
    <physiologicalReaction direction="left-to-right" evidence="8">
        <dbReference type="Rhea" id="RHEA:14674"/>
    </physiologicalReaction>
</comment>